<dbReference type="AlphaFoldDB" id="V6S6T7"/>
<comment type="cofactor">
    <cofactor evidence="1">
        <name>[4Fe-4S] cluster</name>
        <dbReference type="ChEBI" id="CHEBI:49883"/>
    </cofactor>
</comment>
<dbReference type="STRING" id="1107311.Q767_01840"/>
<dbReference type="InterPro" id="IPR007197">
    <property type="entry name" value="rSAM"/>
</dbReference>
<keyword evidence="4" id="KW-0408">Iron</keyword>
<dbReference type="PANTHER" id="PTHR43409">
    <property type="entry name" value="ANAEROBIC MAGNESIUM-PROTOPORPHYRIN IX MONOMETHYL ESTER CYCLASE-RELATED"/>
    <property type="match status" value="1"/>
</dbReference>
<dbReference type="PROSITE" id="PS51918">
    <property type="entry name" value="RADICAL_SAM"/>
    <property type="match status" value="1"/>
</dbReference>
<reference evidence="7 8" key="2">
    <citation type="journal article" date="2015" name="Stand. Genomic Sci.">
        <title>High quality draft genomic sequence of Flavobacterium enshiense DK69(T) and comparison among Flavobacterium genomes.</title>
        <authorList>
            <person name="Zeng Z."/>
            <person name="Chen C."/>
            <person name="Du H."/>
            <person name="Wang G."/>
            <person name="Li M."/>
        </authorList>
    </citation>
    <scope>NUCLEOTIDE SEQUENCE [LARGE SCALE GENOMIC DNA]</scope>
    <source>
        <strain evidence="7 8">DK69</strain>
    </source>
</reference>
<comment type="caution">
    <text evidence="7">The sequence shown here is derived from an EMBL/GenBank/DDBJ whole genome shotgun (WGS) entry which is preliminary data.</text>
</comment>
<feature type="domain" description="Radical SAM core" evidence="6">
    <location>
        <begin position="341"/>
        <end position="563"/>
    </location>
</feature>
<evidence type="ECO:0000256" key="2">
    <source>
        <dbReference type="ARBA" id="ARBA00022691"/>
    </source>
</evidence>
<dbReference type="eggNOG" id="COG1032">
    <property type="taxonomic scope" value="Bacteria"/>
</dbReference>
<dbReference type="Pfam" id="PF04055">
    <property type="entry name" value="Radical_SAM"/>
    <property type="match status" value="1"/>
</dbReference>
<evidence type="ECO:0000256" key="3">
    <source>
        <dbReference type="ARBA" id="ARBA00022723"/>
    </source>
</evidence>
<dbReference type="GO" id="GO:0005829">
    <property type="term" value="C:cytosol"/>
    <property type="evidence" value="ECO:0007669"/>
    <property type="project" value="TreeGrafter"/>
</dbReference>
<dbReference type="GO" id="GO:0051536">
    <property type="term" value="F:iron-sulfur cluster binding"/>
    <property type="evidence" value="ECO:0007669"/>
    <property type="project" value="UniProtKB-KW"/>
</dbReference>
<dbReference type="GO" id="GO:0003824">
    <property type="term" value="F:catalytic activity"/>
    <property type="evidence" value="ECO:0007669"/>
    <property type="project" value="InterPro"/>
</dbReference>
<dbReference type="PANTHER" id="PTHR43409:SF7">
    <property type="entry name" value="BLL1977 PROTEIN"/>
    <property type="match status" value="1"/>
</dbReference>
<dbReference type="SFLD" id="SFLDS00029">
    <property type="entry name" value="Radical_SAM"/>
    <property type="match status" value="1"/>
</dbReference>
<dbReference type="SUPFAM" id="SSF102114">
    <property type="entry name" value="Radical SAM enzymes"/>
    <property type="match status" value="1"/>
</dbReference>
<dbReference type="SMART" id="SM00729">
    <property type="entry name" value="Elp3"/>
    <property type="match status" value="1"/>
</dbReference>
<evidence type="ECO:0000256" key="4">
    <source>
        <dbReference type="ARBA" id="ARBA00023004"/>
    </source>
</evidence>
<dbReference type="InterPro" id="IPR006638">
    <property type="entry name" value="Elp3/MiaA/NifB-like_rSAM"/>
</dbReference>
<proteinExistence type="predicted"/>
<dbReference type="InterPro" id="IPR058240">
    <property type="entry name" value="rSAM_sf"/>
</dbReference>
<dbReference type="InterPro" id="IPR013785">
    <property type="entry name" value="Aldolase_TIM"/>
</dbReference>
<keyword evidence="5" id="KW-0411">Iron-sulfur</keyword>
<dbReference type="Proteomes" id="UP000030149">
    <property type="component" value="Unassembled WGS sequence"/>
</dbReference>
<name>V6S6T7_9FLAO</name>
<reference evidence="8" key="1">
    <citation type="submission" date="2013-09" db="EMBL/GenBank/DDBJ databases">
        <authorList>
            <person name="Zeng Z."/>
            <person name="Chen C."/>
        </authorList>
    </citation>
    <scope>NUCLEOTIDE SEQUENCE [LARGE SCALE GENOMIC DNA]</scope>
    <source>
        <strain evidence="8">DK69</strain>
    </source>
</reference>
<organism evidence="7 8">
    <name type="scientific">Flavobacterium enshiense DK69</name>
    <dbReference type="NCBI Taxonomy" id="1107311"/>
    <lineage>
        <taxon>Bacteria</taxon>
        <taxon>Pseudomonadati</taxon>
        <taxon>Bacteroidota</taxon>
        <taxon>Flavobacteriia</taxon>
        <taxon>Flavobacteriales</taxon>
        <taxon>Flavobacteriaceae</taxon>
        <taxon>Flavobacterium</taxon>
    </lineage>
</organism>
<evidence type="ECO:0000313" key="7">
    <source>
        <dbReference type="EMBL" id="KGO97364.1"/>
    </source>
</evidence>
<dbReference type="InterPro" id="IPR051198">
    <property type="entry name" value="BchE-like"/>
</dbReference>
<dbReference type="GO" id="GO:0046872">
    <property type="term" value="F:metal ion binding"/>
    <property type="evidence" value="ECO:0007669"/>
    <property type="project" value="UniProtKB-KW"/>
</dbReference>
<dbReference type="PATRIC" id="fig|1107311.3.peg.2299"/>
<dbReference type="RefSeq" id="WP_023574303.1">
    <property type="nucleotide sequence ID" value="NZ_AVCS01000015.1"/>
</dbReference>
<protein>
    <submittedName>
        <fullName evidence="7">Fe-S oxidoreductase</fullName>
    </submittedName>
</protein>
<dbReference type="EMBL" id="JRLZ01000001">
    <property type="protein sequence ID" value="KGO97364.1"/>
    <property type="molecule type" value="Genomic_DNA"/>
</dbReference>
<keyword evidence="3" id="KW-0479">Metal-binding</keyword>
<gene>
    <name evidence="7" type="ORF">Q767_01840</name>
</gene>
<evidence type="ECO:0000256" key="5">
    <source>
        <dbReference type="ARBA" id="ARBA00023014"/>
    </source>
</evidence>
<evidence type="ECO:0000313" key="8">
    <source>
        <dbReference type="Proteomes" id="UP000030149"/>
    </source>
</evidence>
<dbReference type="SFLD" id="SFLDG01082">
    <property type="entry name" value="B12-binding_domain_containing"/>
    <property type="match status" value="1"/>
</dbReference>
<sequence>MNNILLITPPFTQLNTPYPATAYLKGFLNTKNIPSFQMDLGIEVILELFSKEGLTGIFGYAEANQREFSDNSQRIFSLQHEYIKTINSVIAFLQGQNPTLARQICLDGFLPEASRFSQLEDMDWAFGTMGMQDKAKHLATLYLEDLSDFIVECVDENFGFSRYAERLGRSANSFDELYDYLQTEPTYIDQITLKIITERIRQVNPKLVCFSVPFPGNLYSGFRCAKHIKENFPEIKVAMGGGFPNTELRELKDIRVFEFFDFITLDDGELPVELLYNTICNSGQPEFKRTFLLEDNQVVYKSNTLRHDYKQSDVGTPDYTDLLLDKYISVIEIANPMHSLWSDGRWNKLTMAHGCYWGKCTFCDISLDYIKIYEPIAAKTLVDRMEELIIQTKHNGFHFVDEAAPPALMREVALEILRRNLTVTWWTNIRFEKSFTADLCVLLKASGCIAVSGGLEVASDRLLALIKKGVTVEQVAKVTRNFTEAGIMVHAYLMYGYPTQTVQETVDSLEMVRQLFEVGVLQSGFWHQFAMTAHSPVGMFPEEFGVIPDINDITFANNDIQFQDKTGIDHDKFSFGLKKSLFNYMHGICFDYPLQDWFDFKIPRTTIKPDFIADCLEKETNFNIKPNSKIVWIGGKPIVDIFTKSKKGNSWEMMKMTFHDKREVFEITVEKDKGDWLQSMIGKISVTNDKKMTFSEVKSDYETSGLEDFEMFWYSKPLTSLRYVAWATV</sequence>
<dbReference type="OrthoDB" id="9801424at2"/>
<evidence type="ECO:0000259" key="6">
    <source>
        <dbReference type="PROSITE" id="PS51918"/>
    </source>
</evidence>
<keyword evidence="8" id="KW-1185">Reference proteome</keyword>
<evidence type="ECO:0000256" key="1">
    <source>
        <dbReference type="ARBA" id="ARBA00001966"/>
    </source>
</evidence>
<dbReference type="Gene3D" id="3.20.20.70">
    <property type="entry name" value="Aldolase class I"/>
    <property type="match status" value="1"/>
</dbReference>
<keyword evidence="2" id="KW-0949">S-adenosyl-L-methionine</keyword>
<accession>V6S6T7</accession>